<evidence type="ECO:0000313" key="4">
    <source>
        <dbReference type="Proteomes" id="UP000327118"/>
    </source>
</evidence>
<dbReference type="InterPro" id="IPR019448">
    <property type="entry name" value="NT-C2"/>
</dbReference>
<dbReference type="InterPro" id="IPR048748">
    <property type="entry name" value="SLS1_KH2"/>
</dbReference>
<dbReference type="PANTHER" id="PTHR21456">
    <property type="entry name" value="FAMILY WITH SEQUENCE SIMILARITY 102"/>
    <property type="match status" value="1"/>
</dbReference>
<feature type="compositionally biased region" description="Polar residues" evidence="1">
    <location>
        <begin position="277"/>
        <end position="288"/>
    </location>
</feature>
<evidence type="ECO:0000313" key="3">
    <source>
        <dbReference type="EMBL" id="KAE8351805.1"/>
    </source>
</evidence>
<feature type="domain" description="C2 NT-type" evidence="2">
    <location>
        <begin position="3"/>
        <end position="148"/>
    </location>
</feature>
<dbReference type="InterPro" id="IPR048400">
    <property type="entry name" value="SLS1_N"/>
</dbReference>
<dbReference type="Pfam" id="PF20778">
    <property type="entry name" value="SLS1_C"/>
    <property type="match status" value="1"/>
</dbReference>
<name>A0A5N6Z2C7_9EURO</name>
<feature type="region of interest" description="Disordered" evidence="1">
    <location>
        <begin position="265"/>
        <end position="308"/>
    </location>
</feature>
<dbReference type="EMBL" id="ML739154">
    <property type="protein sequence ID" value="KAE8351805.1"/>
    <property type="molecule type" value="Genomic_DNA"/>
</dbReference>
<gene>
    <name evidence="3" type="ORF">BDV28DRAFT_149644</name>
</gene>
<evidence type="ECO:0000256" key="1">
    <source>
        <dbReference type="SAM" id="MobiDB-lite"/>
    </source>
</evidence>
<dbReference type="PANTHER" id="PTHR21456:SF1">
    <property type="entry name" value="C2 NT-TYPE DOMAIN-CONTAINING PROTEIN"/>
    <property type="match status" value="1"/>
</dbReference>
<dbReference type="Proteomes" id="UP000327118">
    <property type="component" value="Unassembled WGS sequence"/>
</dbReference>
<feature type="region of interest" description="Disordered" evidence="1">
    <location>
        <begin position="384"/>
        <end position="434"/>
    </location>
</feature>
<feature type="compositionally biased region" description="Low complexity" evidence="1">
    <location>
        <begin position="394"/>
        <end position="417"/>
    </location>
</feature>
<keyword evidence="4" id="KW-1185">Reference proteome</keyword>
<proteinExistence type="predicted"/>
<dbReference type="Pfam" id="PF20777">
    <property type="entry name" value="KH_SLS1_2"/>
    <property type="match status" value="1"/>
</dbReference>
<dbReference type="Pfam" id="PF10358">
    <property type="entry name" value="NT-C2"/>
    <property type="match status" value="1"/>
</dbReference>
<feature type="compositionally biased region" description="Basic and acidic residues" evidence="1">
    <location>
        <begin position="419"/>
        <end position="434"/>
    </location>
</feature>
<dbReference type="Pfam" id="PF20776">
    <property type="entry name" value="SLS1_N"/>
    <property type="match status" value="1"/>
</dbReference>
<dbReference type="InterPro" id="IPR039931">
    <property type="entry name" value="EEIG1/2-like"/>
</dbReference>
<dbReference type="OrthoDB" id="3365224at2759"/>
<dbReference type="InterPro" id="IPR048401">
    <property type="entry name" value="SLS1_C"/>
</dbReference>
<accession>A0A5N6Z2C7</accession>
<dbReference type="PROSITE" id="PS51840">
    <property type="entry name" value="C2_NT"/>
    <property type="match status" value="1"/>
</dbReference>
<sequence length="1132" mass="127197">MQAFVPKNRRPRFELGLRIIDLNNVPLVNGTAFVKWRLPSSSSAENHGLTDKAVIIDHRAYWNYEKTLQVRLTIDRNQSLHECEIHFEITQEFEAGTGGDTKNFLGRIRLNLAEYVDKSDDDEGIVRRYLMQDSKVNSTLKIGVLMRQVEGDRSFTTPPLKSAMVFGGIAGVVSSEQTDPDDLGPLPSINTQSREAADLQDMYRRTLAASWNSRSDEVPADKLVEDLFSGSISWSSEVQGSQASAEAEGGPFPSTHAIAKNTTANRLSPSFERRPKSSSSNQFLNNGKLSDFSPRVGHSRKNGSIEHQLYGTAKGNAWKNRSDEHELSEFDTKSDPPFTFQMLSRASKGVAGLLSRPLSPSCRKCLLPSTLRMRDVFVRLQHADGESQNHSPESESQQKPQDPQDSQDPQASQASQDTPHPHDPRYRLRLRDPLDEKRYSRVPISIPSLGEPAEVVVVPHPERRVRNIVPSNNDPEHSKDDTDENTKYKLPLMLHEVTHDDLPDNTVIKERIESFRASRQPQDKLAVTDWENLRRNIQLSFSASQLSDYVEGYEEDTVVSGEGQIRDGEANTADWRPGISSFLETEPVPSERVTKRITAAQERKGKYLLAERILRECWQLGIVDEVGQLDVRLPTSSISLFVHSENFSFEELAGLHGSKIDVTHSLGLIRITGPQHSCESIREIIYDATTRIREENLELYPPGTSFKGKSRVFTADFLSWIVKTYGVIFDQSQNTPSKMFYLVENKPNADSARRALNLAIHNASQPSIPFGTYMPASEAVDIYSINPELNVAWFDRKKPWFRWAVPSAQTTESSSSETPFFNKHETRLSDQLLKLLRTTSRTQIGNAEAHESITAAVGRCLFLHKPFEDKTISATQLGKMSLPRTFVADIPRVMPFMQQLAPNLLEENVQPHRIRLVPSAIHANIFPQLEVDVGVAPGGFETEFDVRSAKAILSESSVDYLLPESGLDLRFTRKLTHDLLESFGEDGPLAYLQASLRDFFSKAMIYEGETSLPAFSQLSIPNHLLVETGEARDPDSYTSAEYMYLPVSDVRGTCVHQYDFEGHRLNHSFYESGPFNPFRVTDVFLDMDVTEKLGQSPSNKHGSQEVVEQQFKSFYSAACSLAFSLDRAGRAI</sequence>
<reference evidence="4" key="1">
    <citation type="submission" date="2019-04" db="EMBL/GenBank/DDBJ databases">
        <title>Friends and foes A comparative genomics studyof 23 Aspergillus species from section Flavi.</title>
        <authorList>
            <consortium name="DOE Joint Genome Institute"/>
            <person name="Kjaerbolling I."/>
            <person name="Vesth T."/>
            <person name="Frisvad J.C."/>
            <person name="Nybo J.L."/>
            <person name="Theobald S."/>
            <person name="Kildgaard S."/>
            <person name="Isbrandt T."/>
            <person name="Kuo A."/>
            <person name="Sato A."/>
            <person name="Lyhne E.K."/>
            <person name="Kogle M.E."/>
            <person name="Wiebenga A."/>
            <person name="Kun R.S."/>
            <person name="Lubbers R.J."/>
            <person name="Makela M.R."/>
            <person name="Barry K."/>
            <person name="Chovatia M."/>
            <person name="Clum A."/>
            <person name="Daum C."/>
            <person name="Haridas S."/>
            <person name="He G."/>
            <person name="LaButti K."/>
            <person name="Lipzen A."/>
            <person name="Mondo S."/>
            <person name="Riley R."/>
            <person name="Salamov A."/>
            <person name="Simmons B.A."/>
            <person name="Magnuson J.K."/>
            <person name="Henrissat B."/>
            <person name="Mortensen U.H."/>
            <person name="Larsen T.O."/>
            <person name="Devries R.P."/>
            <person name="Grigoriev I.V."/>
            <person name="Machida M."/>
            <person name="Baker S.E."/>
            <person name="Andersen M.R."/>
        </authorList>
    </citation>
    <scope>NUCLEOTIDE SEQUENCE [LARGE SCALE GENOMIC DNA]</scope>
    <source>
        <strain evidence="4">CBS 553.77</strain>
    </source>
</reference>
<organism evidence="3 4">
    <name type="scientific">Aspergillus coremiiformis</name>
    <dbReference type="NCBI Taxonomy" id="138285"/>
    <lineage>
        <taxon>Eukaryota</taxon>
        <taxon>Fungi</taxon>
        <taxon>Dikarya</taxon>
        <taxon>Ascomycota</taxon>
        <taxon>Pezizomycotina</taxon>
        <taxon>Eurotiomycetes</taxon>
        <taxon>Eurotiomycetidae</taxon>
        <taxon>Eurotiales</taxon>
        <taxon>Aspergillaceae</taxon>
        <taxon>Aspergillus</taxon>
        <taxon>Aspergillus subgen. Circumdati</taxon>
    </lineage>
</organism>
<dbReference type="AlphaFoldDB" id="A0A5N6Z2C7"/>
<evidence type="ECO:0000259" key="2">
    <source>
        <dbReference type="PROSITE" id="PS51840"/>
    </source>
</evidence>
<protein>
    <submittedName>
        <fullName evidence="3">Mitochondrial inner-membrane-bound regulator-domain-containing protein</fullName>
    </submittedName>
</protein>